<evidence type="ECO:0000256" key="1">
    <source>
        <dbReference type="SAM" id="MobiDB-lite"/>
    </source>
</evidence>
<feature type="non-terminal residue" evidence="2">
    <location>
        <position position="395"/>
    </location>
</feature>
<evidence type="ECO:0000313" key="2">
    <source>
        <dbReference type="EMBL" id="KAK5982808.1"/>
    </source>
</evidence>
<feature type="compositionally biased region" description="Low complexity" evidence="1">
    <location>
        <begin position="209"/>
        <end position="244"/>
    </location>
</feature>
<gene>
    <name evidence="2" type="ORF">GCK32_013407</name>
</gene>
<feature type="compositionally biased region" description="Low complexity" evidence="1">
    <location>
        <begin position="269"/>
        <end position="297"/>
    </location>
</feature>
<organism evidence="2 3">
    <name type="scientific">Trichostrongylus colubriformis</name>
    <name type="common">Black scour worm</name>
    <dbReference type="NCBI Taxonomy" id="6319"/>
    <lineage>
        <taxon>Eukaryota</taxon>
        <taxon>Metazoa</taxon>
        <taxon>Ecdysozoa</taxon>
        <taxon>Nematoda</taxon>
        <taxon>Chromadorea</taxon>
        <taxon>Rhabditida</taxon>
        <taxon>Rhabditina</taxon>
        <taxon>Rhabditomorpha</taxon>
        <taxon>Strongyloidea</taxon>
        <taxon>Trichostrongylidae</taxon>
        <taxon>Trichostrongylus</taxon>
    </lineage>
</organism>
<proteinExistence type="predicted"/>
<protein>
    <submittedName>
        <fullName evidence="2">Uncharacterized protein</fullName>
    </submittedName>
</protein>
<feature type="compositionally biased region" description="Polar residues" evidence="1">
    <location>
        <begin position="245"/>
        <end position="268"/>
    </location>
</feature>
<reference evidence="2 3" key="1">
    <citation type="submission" date="2019-10" db="EMBL/GenBank/DDBJ databases">
        <title>Assembly and Annotation for the nematode Trichostrongylus colubriformis.</title>
        <authorList>
            <person name="Martin J."/>
        </authorList>
    </citation>
    <scope>NUCLEOTIDE SEQUENCE [LARGE SCALE GENOMIC DNA]</scope>
    <source>
        <strain evidence="2">G859</strain>
        <tissue evidence="2">Whole worm</tissue>
    </source>
</reference>
<dbReference type="EMBL" id="WIXE01004714">
    <property type="protein sequence ID" value="KAK5982808.1"/>
    <property type="molecule type" value="Genomic_DNA"/>
</dbReference>
<accession>A0AAN8GCX8</accession>
<feature type="region of interest" description="Disordered" evidence="1">
    <location>
        <begin position="209"/>
        <end position="352"/>
    </location>
</feature>
<feature type="compositionally biased region" description="Polar residues" evidence="1">
    <location>
        <begin position="305"/>
        <end position="318"/>
    </location>
</feature>
<keyword evidence="3" id="KW-1185">Reference proteome</keyword>
<dbReference type="Proteomes" id="UP001331761">
    <property type="component" value="Unassembled WGS sequence"/>
</dbReference>
<sequence length="395" mass="42463">MTYASSRRPPLPAPRKPLVRPYSLPSAEVKAQTAAVRITMTAHPKEVKTTTTPIDISALERKTSEAKLQAVTTTTAPIRTTTQTNRIEAVDYLDYVGEPQPKVSQHVDEVIEVQTKEPEALSPATIVLPRIDPSDYSDYGFVDEKIASDFPETSTRPHGELDFHQVHEEAQSITKSTPGITLTYELVTVATPEQVFVVPANEFMVDNPTTTTTTATTTTTTTTTSTTPSTTTAIPTTFITTTTTRAESPHTQYTTDTTPANEFTIDNPTTTTTSTTTSTATSTTITTPTTSVTTTTTRADPPHTPYTTNITPVNVNEFTDSDSTTTTSAATTTTTTTTSTTTSTATSTTTTTPTISITTTTTEAHSPYTQYTTNTTTALFTSTEPQTFTSTEPQT</sequence>
<comment type="caution">
    <text evidence="2">The sequence shown here is derived from an EMBL/GenBank/DDBJ whole genome shotgun (WGS) entry which is preliminary data.</text>
</comment>
<dbReference type="AlphaFoldDB" id="A0AAN8GCX8"/>
<evidence type="ECO:0000313" key="3">
    <source>
        <dbReference type="Proteomes" id="UP001331761"/>
    </source>
</evidence>
<name>A0AAN8GCX8_TRICO</name>
<feature type="compositionally biased region" description="Low complexity" evidence="1">
    <location>
        <begin position="321"/>
        <end position="352"/>
    </location>
</feature>